<dbReference type="InterPro" id="IPR001633">
    <property type="entry name" value="EAL_dom"/>
</dbReference>
<dbReference type="PANTHER" id="PTHR44591:SF3">
    <property type="entry name" value="RESPONSE REGULATORY DOMAIN-CONTAINING PROTEIN"/>
    <property type="match status" value="1"/>
</dbReference>
<feature type="domain" description="Response regulatory" evidence="3">
    <location>
        <begin position="9"/>
        <end position="128"/>
    </location>
</feature>
<evidence type="ECO:0000259" key="3">
    <source>
        <dbReference type="PROSITE" id="PS50110"/>
    </source>
</evidence>
<evidence type="ECO:0000259" key="4">
    <source>
        <dbReference type="PROSITE" id="PS50883"/>
    </source>
</evidence>
<feature type="domain" description="EAL" evidence="4">
    <location>
        <begin position="135"/>
        <end position="394"/>
    </location>
</feature>
<dbReference type="PROSITE" id="PS50883">
    <property type="entry name" value="EAL"/>
    <property type="match status" value="1"/>
</dbReference>
<gene>
    <name evidence="5" type="ORF">COA96_04765</name>
</gene>
<keyword evidence="1 2" id="KW-0597">Phosphoprotein</keyword>
<evidence type="ECO:0000313" key="6">
    <source>
        <dbReference type="Proteomes" id="UP000218327"/>
    </source>
</evidence>
<dbReference type="AlphaFoldDB" id="A0A2A5B4X6"/>
<dbReference type="Gene3D" id="3.40.50.2300">
    <property type="match status" value="1"/>
</dbReference>
<organism evidence="5 6">
    <name type="scientific">SAR86 cluster bacterium</name>
    <dbReference type="NCBI Taxonomy" id="2030880"/>
    <lineage>
        <taxon>Bacteria</taxon>
        <taxon>Pseudomonadati</taxon>
        <taxon>Pseudomonadota</taxon>
        <taxon>Gammaproteobacteria</taxon>
        <taxon>SAR86 cluster</taxon>
    </lineage>
</organism>
<name>A0A2A5B4X6_9GAMM</name>
<evidence type="ECO:0000313" key="5">
    <source>
        <dbReference type="EMBL" id="PCJ26634.1"/>
    </source>
</evidence>
<evidence type="ECO:0008006" key="7">
    <source>
        <dbReference type="Google" id="ProtNLM"/>
    </source>
</evidence>
<dbReference type="SMART" id="SM00052">
    <property type="entry name" value="EAL"/>
    <property type="match status" value="1"/>
</dbReference>
<dbReference type="Pfam" id="PF00563">
    <property type="entry name" value="EAL"/>
    <property type="match status" value="1"/>
</dbReference>
<evidence type="ECO:0000256" key="1">
    <source>
        <dbReference type="ARBA" id="ARBA00022553"/>
    </source>
</evidence>
<feature type="modified residue" description="4-aspartylphosphate" evidence="2">
    <location>
        <position position="58"/>
    </location>
</feature>
<dbReference type="Proteomes" id="UP000218327">
    <property type="component" value="Unassembled WGS sequence"/>
</dbReference>
<protein>
    <recommendedName>
        <fullName evidence="7">EAL domain-containing protein</fullName>
    </recommendedName>
</protein>
<reference evidence="6" key="1">
    <citation type="submission" date="2017-08" db="EMBL/GenBank/DDBJ databases">
        <title>A dynamic microbial community with high functional redundancy inhabits the cold, oxic subseafloor aquifer.</title>
        <authorList>
            <person name="Tully B.J."/>
            <person name="Wheat C.G."/>
            <person name="Glazer B.T."/>
            <person name="Huber J.A."/>
        </authorList>
    </citation>
    <scope>NUCLEOTIDE SEQUENCE [LARGE SCALE GENOMIC DNA]</scope>
</reference>
<comment type="caution">
    <text evidence="5">The sequence shown here is derived from an EMBL/GenBank/DDBJ whole genome shotgun (WGS) entry which is preliminary data.</text>
</comment>
<dbReference type="EMBL" id="NVVJ01000010">
    <property type="protein sequence ID" value="PCJ26634.1"/>
    <property type="molecule type" value="Genomic_DNA"/>
</dbReference>
<dbReference type="GO" id="GO:0000160">
    <property type="term" value="P:phosphorelay signal transduction system"/>
    <property type="evidence" value="ECO:0007669"/>
    <property type="project" value="InterPro"/>
</dbReference>
<dbReference type="InterPro" id="IPR050595">
    <property type="entry name" value="Bact_response_regulator"/>
</dbReference>
<accession>A0A2A5B4X6</accession>
<dbReference type="SUPFAM" id="SSF141868">
    <property type="entry name" value="EAL domain-like"/>
    <property type="match status" value="1"/>
</dbReference>
<sequence length="406" mass="45030">MKTFNSKPTLLVADDDVAFGEIVQTVAEDMGFEVTCVSEGSEVIAYVERLRPTVIALDLRMPGSDGVEIIRELGSKKCKSGILLMSGMDQRTLSSVQTMGKENNLDMRSTLTKPVSLDAIETALTPYLKVKEEATPSQANKPPTPIFNYGLGILFEPELQINPLEKGNIQRVRVCTHWRMDDGMMISGVRLDNWSKDNGLAKGISRMVLAQSLDMVRTWSSKDFRPEIVIRIDDSLLSDLEIPDILANMADQYLVPRNLLGIELEESSLIGKRNTVSDVLSRLRIKGFRLSVNALGKGENLLPLMETLPIDQVTLDVSSLKSEPNYPNNMELEFLYSSLTSVTNHMGIQVCAKNVNSEDDMKFVQQCKFNSATGRHVALPSPARSILPLFNEGKFATPLKFAKIDS</sequence>
<proteinExistence type="predicted"/>
<dbReference type="InterPro" id="IPR035919">
    <property type="entry name" value="EAL_sf"/>
</dbReference>
<dbReference type="PANTHER" id="PTHR44591">
    <property type="entry name" value="STRESS RESPONSE REGULATOR PROTEIN 1"/>
    <property type="match status" value="1"/>
</dbReference>
<dbReference type="InterPro" id="IPR001789">
    <property type="entry name" value="Sig_transdc_resp-reg_receiver"/>
</dbReference>
<evidence type="ECO:0000256" key="2">
    <source>
        <dbReference type="PROSITE-ProRule" id="PRU00169"/>
    </source>
</evidence>
<dbReference type="SUPFAM" id="SSF52172">
    <property type="entry name" value="CheY-like"/>
    <property type="match status" value="1"/>
</dbReference>
<dbReference type="Gene3D" id="3.20.20.450">
    <property type="entry name" value="EAL domain"/>
    <property type="match status" value="1"/>
</dbReference>
<dbReference type="SMART" id="SM00448">
    <property type="entry name" value="REC"/>
    <property type="match status" value="1"/>
</dbReference>
<dbReference type="PROSITE" id="PS50110">
    <property type="entry name" value="RESPONSE_REGULATORY"/>
    <property type="match status" value="1"/>
</dbReference>
<dbReference type="InterPro" id="IPR011006">
    <property type="entry name" value="CheY-like_superfamily"/>
</dbReference>
<dbReference type="Pfam" id="PF00072">
    <property type="entry name" value="Response_reg"/>
    <property type="match status" value="1"/>
</dbReference>